<keyword evidence="4 6" id="KW-1133">Transmembrane helix</keyword>
<proteinExistence type="predicted"/>
<dbReference type="PANTHER" id="PTHR30086:SF20">
    <property type="entry name" value="ARGININE EXPORTER PROTEIN ARGO-RELATED"/>
    <property type="match status" value="1"/>
</dbReference>
<dbReference type="GO" id="GO:0005886">
    <property type="term" value="C:plasma membrane"/>
    <property type="evidence" value="ECO:0007669"/>
    <property type="project" value="UniProtKB-SubCell"/>
</dbReference>
<evidence type="ECO:0000256" key="3">
    <source>
        <dbReference type="ARBA" id="ARBA00022692"/>
    </source>
</evidence>
<dbReference type="PANTHER" id="PTHR30086">
    <property type="entry name" value="ARGININE EXPORTER PROTEIN ARGO"/>
    <property type="match status" value="1"/>
</dbReference>
<gene>
    <name evidence="7" type="ORF">CLV74_10731</name>
</gene>
<feature type="transmembrane region" description="Helical" evidence="6">
    <location>
        <begin position="81"/>
        <end position="100"/>
    </location>
</feature>
<keyword evidence="5 6" id="KW-0472">Membrane</keyword>
<sequence>MRQDAQKAPLHDHSLRQSGNLCRCGMLLGLAPGPDNIFVITLSALNGRRAGLQVVLGLCSGLVLHTLAVAFGVAALIKASALAFLALKICGVGYLLYLALGAFRAGPQQASTAPQSSGKRLYLRGLVMNVTNPKVLIFFLAFLPQFATPANGPVFWQILSLGGVFILITLIEFSLFALLAGSLRNVLTGSPRVQIIMNRVAGLVFVGLAAKLALSQRL</sequence>
<name>A0A2T0WPS0_9RHOB</name>
<evidence type="ECO:0000313" key="8">
    <source>
        <dbReference type="Proteomes" id="UP000238392"/>
    </source>
</evidence>
<dbReference type="Proteomes" id="UP000238392">
    <property type="component" value="Unassembled WGS sequence"/>
</dbReference>
<evidence type="ECO:0000256" key="5">
    <source>
        <dbReference type="ARBA" id="ARBA00023136"/>
    </source>
</evidence>
<feature type="transmembrane region" description="Helical" evidence="6">
    <location>
        <begin position="54"/>
        <end position="75"/>
    </location>
</feature>
<dbReference type="PIRSF" id="PIRSF006324">
    <property type="entry name" value="LeuE"/>
    <property type="match status" value="1"/>
</dbReference>
<dbReference type="InterPro" id="IPR001123">
    <property type="entry name" value="LeuE-type"/>
</dbReference>
<feature type="transmembrane region" description="Helical" evidence="6">
    <location>
        <begin position="155"/>
        <end position="183"/>
    </location>
</feature>
<evidence type="ECO:0000256" key="1">
    <source>
        <dbReference type="ARBA" id="ARBA00004651"/>
    </source>
</evidence>
<dbReference type="AlphaFoldDB" id="A0A2T0WPS0"/>
<feature type="transmembrane region" description="Helical" evidence="6">
    <location>
        <begin position="121"/>
        <end position="143"/>
    </location>
</feature>
<reference evidence="7 8" key="1">
    <citation type="submission" date="2018-03" db="EMBL/GenBank/DDBJ databases">
        <title>Genomic Encyclopedia of Archaeal and Bacterial Type Strains, Phase II (KMG-II): from individual species to whole genera.</title>
        <authorList>
            <person name="Goeker M."/>
        </authorList>
    </citation>
    <scope>NUCLEOTIDE SEQUENCE [LARGE SCALE GENOMIC DNA]</scope>
    <source>
        <strain evidence="7 8">DSM 100212</strain>
    </source>
</reference>
<evidence type="ECO:0000256" key="2">
    <source>
        <dbReference type="ARBA" id="ARBA00022475"/>
    </source>
</evidence>
<organism evidence="7 8">
    <name type="scientific">Donghicola tyrosinivorans</name>
    <dbReference type="NCBI Taxonomy" id="1652492"/>
    <lineage>
        <taxon>Bacteria</taxon>
        <taxon>Pseudomonadati</taxon>
        <taxon>Pseudomonadota</taxon>
        <taxon>Alphaproteobacteria</taxon>
        <taxon>Rhodobacterales</taxon>
        <taxon>Roseobacteraceae</taxon>
        <taxon>Donghicola</taxon>
    </lineage>
</organism>
<keyword evidence="8" id="KW-1185">Reference proteome</keyword>
<evidence type="ECO:0000313" key="7">
    <source>
        <dbReference type="EMBL" id="PRY88690.1"/>
    </source>
</evidence>
<evidence type="ECO:0000256" key="4">
    <source>
        <dbReference type="ARBA" id="ARBA00022989"/>
    </source>
</evidence>
<evidence type="ECO:0000256" key="6">
    <source>
        <dbReference type="SAM" id="Phobius"/>
    </source>
</evidence>
<keyword evidence="2" id="KW-1003">Cell membrane</keyword>
<comment type="subcellular location">
    <subcellularLocation>
        <location evidence="1">Cell membrane</location>
        <topology evidence="1">Multi-pass membrane protein</topology>
    </subcellularLocation>
</comment>
<dbReference type="EMBL" id="PVTQ01000007">
    <property type="protein sequence ID" value="PRY88690.1"/>
    <property type="molecule type" value="Genomic_DNA"/>
</dbReference>
<accession>A0A2T0WPS0</accession>
<keyword evidence="3 6" id="KW-0812">Transmembrane</keyword>
<dbReference type="GO" id="GO:0015171">
    <property type="term" value="F:amino acid transmembrane transporter activity"/>
    <property type="evidence" value="ECO:0007669"/>
    <property type="project" value="TreeGrafter"/>
</dbReference>
<dbReference type="Pfam" id="PF01810">
    <property type="entry name" value="LysE"/>
    <property type="match status" value="1"/>
</dbReference>
<protein>
    <submittedName>
        <fullName evidence="7">Threonine/homoserine/homoserine lactone efflux protein</fullName>
    </submittedName>
</protein>
<comment type="caution">
    <text evidence="7">The sequence shown here is derived from an EMBL/GenBank/DDBJ whole genome shotgun (WGS) entry which is preliminary data.</text>
</comment>